<feature type="transmembrane region" description="Helical" evidence="1">
    <location>
        <begin position="20"/>
        <end position="36"/>
    </location>
</feature>
<dbReference type="EMBL" id="CAADEX010000073">
    <property type="protein sequence ID" value="VFJ58366.1"/>
    <property type="molecule type" value="Genomic_DNA"/>
</dbReference>
<name>A0A450SWR0_9GAMM</name>
<keyword evidence="1" id="KW-0812">Transmembrane</keyword>
<sequence length="272" mass="31510">MSICTEICEKSRRREHLLRTYILLAGKVVIFIFIPIQYTREIIIASLSHDFGIDTIVSGAIIILIGSALFVLLSGYLADMLGTSLFEKINSDREYRKKILGSELFIEGRWFIATIEGRNIIEYALADISYKNGRLVLHGDLYIIEDGVASSFGNYSSEVGEFLTEERIYRYGYKRISRIEREDEKYSSMEGKSYGMGVYQFRSDGSRYSRLFGEYSDPISDSLMELRGINVEYLMPELTEKQLYSEEKLVAELHKEFMKKNPFLEFNNRWNA</sequence>
<protein>
    <submittedName>
        <fullName evidence="2">Uncharacterized protein</fullName>
    </submittedName>
</protein>
<gene>
    <name evidence="2" type="ORF">BECKDK2373B_GA0170837_10732</name>
</gene>
<proteinExistence type="predicted"/>
<reference evidence="2" key="1">
    <citation type="submission" date="2019-02" db="EMBL/GenBank/DDBJ databases">
        <authorList>
            <person name="Gruber-Vodicka R. H."/>
            <person name="Seah K. B. B."/>
        </authorList>
    </citation>
    <scope>NUCLEOTIDE SEQUENCE</scope>
    <source>
        <strain evidence="2">BECK_DK47</strain>
    </source>
</reference>
<evidence type="ECO:0000256" key="1">
    <source>
        <dbReference type="SAM" id="Phobius"/>
    </source>
</evidence>
<keyword evidence="1" id="KW-0472">Membrane</keyword>
<evidence type="ECO:0000313" key="2">
    <source>
        <dbReference type="EMBL" id="VFJ58366.1"/>
    </source>
</evidence>
<organism evidence="2">
    <name type="scientific">Candidatus Kentrum sp. DK</name>
    <dbReference type="NCBI Taxonomy" id="2126562"/>
    <lineage>
        <taxon>Bacteria</taxon>
        <taxon>Pseudomonadati</taxon>
        <taxon>Pseudomonadota</taxon>
        <taxon>Gammaproteobacteria</taxon>
        <taxon>Candidatus Kentrum</taxon>
    </lineage>
</organism>
<keyword evidence="1" id="KW-1133">Transmembrane helix</keyword>
<accession>A0A450SWR0</accession>
<dbReference type="AlphaFoldDB" id="A0A450SWR0"/>
<feature type="transmembrane region" description="Helical" evidence="1">
    <location>
        <begin position="56"/>
        <end position="78"/>
    </location>
</feature>